<accession>A0A1Q9A7Q1</accession>
<comment type="caution">
    <text evidence="10">The sequence shown here is derived from an EMBL/GenBank/DDBJ whole genome shotgun (WGS) entry which is preliminary data.</text>
</comment>
<feature type="transmembrane region" description="Helical" evidence="7">
    <location>
        <begin position="177"/>
        <end position="210"/>
    </location>
</feature>
<keyword evidence="2 7" id="KW-0813">Transport</keyword>
<dbReference type="Proteomes" id="UP000544107">
    <property type="component" value="Unassembled WGS sequence"/>
</dbReference>
<feature type="transmembrane region" description="Helical" evidence="7">
    <location>
        <begin position="139"/>
        <end position="165"/>
    </location>
</feature>
<protein>
    <submittedName>
        <fullName evidence="9">NitT/TauT family transport system permease protein</fullName>
    </submittedName>
    <submittedName>
        <fullName evidence="10">Taurine ABC transporter permease</fullName>
    </submittedName>
</protein>
<dbReference type="Gene3D" id="1.10.3720.10">
    <property type="entry name" value="MetI-like"/>
    <property type="match status" value="1"/>
</dbReference>
<comment type="subcellular location">
    <subcellularLocation>
        <location evidence="1 7">Cell membrane</location>
        <topology evidence="1 7">Multi-pass membrane protein</topology>
    </subcellularLocation>
</comment>
<evidence type="ECO:0000256" key="5">
    <source>
        <dbReference type="ARBA" id="ARBA00022989"/>
    </source>
</evidence>
<dbReference type="EMBL" id="JACIED010000003">
    <property type="protein sequence ID" value="MBB4008182.1"/>
    <property type="molecule type" value="Genomic_DNA"/>
</dbReference>
<proteinExistence type="inferred from homology"/>
<evidence type="ECO:0000313" key="9">
    <source>
        <dbReference type="EMBL" id="MBB4008182.1"/>
    </source>
</evidence>
<evidence type="ECO:0000256" key="6">
    <source>
        <dbReference type="ARBA" id="ARBA00023136"/>
    </source>
</evidence>
<dbReference type="STRING" id="887144.BJF91_15195"/>
<feature type="domain" description="ABC transmembrane type-1" evidence="8">
    <location>
        <begin position="69"/>
        <end position="253"/>
    </location>
</feature>
<dbReference type="AlphaFoldDB" id="A0A1Q9A7Q1"/>
<feature type="transmembrane region" description="Helical" evidence="7">
    <location>
        <begin position="113"/>
        <end position="133"/>
    </location>
</feature>
<sequence length="268" mass="29042">MPTVEVTLPTRSGKGSGLIGSLPLGIVFPVVLFCLWEVAARCGLINVAFFPAPTTILSTAAAQMQTAEFWGDLAISMERIAIGLVMGAIPGILVGLAMGLFRPVHEALNPLFAAVFPIPKIALLPLLLLIFGIGETSKYVVIAINVFFLMTLNTYAGVVGIPKIYFEVAKNLKASRLTTYLTVALPGALPGIFTGLRICMGTALILVVAVEFSTADSGVGYRIWWAWTVFWVDTMYVGFLVIALLGLAFSYLLDGLEKLFVPWQRRRR</sequence>
<feature type="transmembrane region" description="Helical" evidence="7">
    <location>
        <begin position="80"/>
        <end position="101"/>
    </location>
</feature>
<dbReference type="PANTHER" id="PTHR30151:SF0">
    <property type="entry name" value="ABC TRANSPORTER PERMEASE PROTEIN MJ0413-RELATED"/>
    <property type="match status" value="1"/>
</dbReference>
<dbReference type="OrthoDB" id="9799271at2"/>
<keyword evidence="4 7" id="KW-0812">Transmembrane</keyword>
<gene>
    <name evidence="10" type="ORF">BJF91_15195</name>
    <name evidence="9" type="ORF">GGQ71_002462</name>
</gene>
<evidence type="ECO:0000256" key="2">
    <source>
        <dbReference type="ARBA" id="ARBA00022448"/>
    </source>
</evidence>
<dbReference type="InterPro" id="IPR000515">
    <property type="entry name" value="MetI-like"/>
</dbReference>
<dbReference type="RefSeq" id="WP_075614500.1">
    <property type="nucleotide sequence ID" value="NZ_JACIED010000003.1"/>
</dbReference>
<dbReference type="Proteomes" id="UP000185598">
    <property type="component" value="Unassembled WGS sequence"/>
</dbReference>
<dbReference type="GO" id="GO:0055085">
    <property type="term" value="P:transmembrane transport"/>
    <property type="evidence" value="ECO:0007669"/>
    <property type="project" value="InterPro"/>
</dbReference>
<keyword evidence="5 7" id="KW-1133">Transmembrane helix</keyword>
<comment type="similarity">
    <text evidence="7">Belongs to the binding-protein-dependent transport system permease family.</text>
</comment>
<dbReference type="CDD" id="cd06261">
    <property type="entry name" value="TM_PBP2"/>
    <property type="match status" value="1"/>
</dbReference>
<evidence type="ECO:0000256" key="1">
    <source>
        <dbReference type="ARBA" id="ARBA00004651"/>
    </source>
</evidence>
<evidence type="ECO:0000313" key="10">
    <source>
        <dbReference type="EMBL" id="OLP50608.1"/>
    </source>
</evidence>
<dbReference type="InterPro" id="IPR035906">
    <property type="entry name" value="MetI-like_sf"/>
</dbReference>
<feature type="transmembrane region" description="Helical" evidence="7">
    <location>
        <begin position="18"/>
        <end position="36"/>
    </location>
</feature>
<evidence type="ECO:0000256" key="4">
    <source>
        <dbReference type="ARBA" id="ARBA00022692"/>
    </source>
</evidence>
<dbReference type="PROSITE" id="PS50928">
    <property type="entry name" value="ABC_TM1"/>
    <property type="match status" value="1"/>
</dbReference>
<name>A0A1Q9A7Q1_9HYPH</name>
<evidence type="ECO:0000259" key="8">
    <source>
        <dbReference type="PROSITE" id="PS50928"/>
    </source>
</evidence>
<reference evidence="9 12" key="2">
    <citation type="submission" date="2020-08" db="EMBL/GenBank/DDBJ databases">
        <title>Genomic Encyclopedia of Type Strains, Phase IV (KMG-IV): sequencing the most valuable type-strain genomes for metagenomic binning, comparative biology and taxonomic classification.</title>
        <authorList>
            <person name="Goeker M."/>
        </authorList>
    </citation>
    <scope>NUCLEOTIDE SEQUENCE [LARGE SCALE GENOMIC DNA]</scope>
    <source>
        <strain evidence="9 12">DSM 100021</strain>
    </source>
</reference>
<keyword evidence="3" id="KW-1003">Cell membrane</keyword>
<dbReference type="SUPFAM" id="SSF161098">
    <property type="entry name" value="MetI-like"/>
    <property type="match status" value="1"/>
</dbReference>
<dbReference type="GO" id="GO:0005886">
    <property type="term" value="C:plasma membrane"/>
    <property type="evidence" value="ECO:0007669"/>
    <property type="project" value="UniProtKB-SubCell"/>
</dbReference>
<keyword evidence="11" id="KW-1185">Reference proteome</keyword>
<evidence type="ECO:0000313" key="11">
    <source>
        <dbReference type="Proteomes" id="UP000185598"/>
    </source>
</evidence>
<reference evidence="10 11" key="1">
    <citation type="submission" date="2016-09" db="EMBL/GenBank/DDBJ databases">
        <title>Rhizobium oryziradicis sp. nov., isolated from the root of rice.</title>
        <authorList>
            <person name="Zhao J."/>
            <person name="Zhang X."/>
        </authorList>
    </citation>
    <scope>NUCLEOTIDE SEQUENCE [LARGE SCALE GENOMIC DNA]</scope>
    <source>
        <strain evidence="10 11">14971</strain>
    </source>
</reference>
<evidence type="ECO:0000256" key="3">
    <source>
        <dbReference type="ARBA" id="ARBA00022475"/>
    </source>
</evidence>
<keyword evidence="6 7" id="KW-0472">Membrane</keyword>
<evidence type="ECO:0000313" key="12">
    <source>
        <dbReference type="Proteomes" id="UP000544107"/>
    </source>
</evidence>
<dbReference type="EMBL" id="MKIN01000021">
    <property type="protein sequence ID" value="OLP50608.1"/>
    <property type="molecule type" value="Genomic_DNA"/>
</dbReference>
<dbReference type="Pfam" id="PF00528">
    <property type="entry name" value="BPD_transp_1"/>
    <property type="match status" value="1"/>
</dbReference>
<organism evidence="10 11">
    <name type="scientific">Allorhizobium taibaishanense</name>
    <dbReference type="NCBI Taxonomy" id="887144"/>
    <lineage>
        <taxon>Bacteria</taxon>
        <taxon>Pseudomonadati</taxon>
        <taxon>Pseudomonadota</taxon>
        <taxon>Alphaproteobacteria</taxon>
        <taxon>Hyphomicrobiales</taxon>
        <taxon>Rhizobiaceae</taxon>
        <taxon>Rhizobium/Agrobacterium group</taxon>
        <taxon>Allorhizobium</taxon>
    </lineage>
</organism>
<evidence type="ECO:0000256" key="7">
    <source>
        <dbReference type="RuleBase" id="RU363032"/>
    </source>
</evidence>
<feature type="transmembrane region" description="Helical" evidence="7">
    <location>
        <begin position="230"/>
        <end position="253"/>
    </location>
</feature>
<dbReference type="PANTHER" id="PTHR30151">
    <property type="entry name" value="ALKANE SULFONATE ABC TRANSPORTER-RELATED, MEMBRANE SUBUNIT"/>
    <property type="match status" value="1"/>
</dbReference>